<dbReference type="SUPFAM" id="SSF53335">
    <property type="entry name" value="S-adenosyl-L-methionine-dependent methyltransferases"/>
    <property type="match status" value="1"/>
</dbReference>
<sequence length="223" mass="25246">MERKIIKTGDGSATIHLPEWDEQYHSKHGALQEAMHVFIKMGLDFTIAEFDKSKLSILEIGFGTGLNALLTAFYGSTIKIEYTGVEAYPVKPEELVFLDYASVLPDFDTAANVFNKMHQVDWEKSSAITSNFSLKKQEKTFQEIQDQDTFDLIYFDAFGARVQPELWTEEIFLKMYNSLKLNGVLVTYAAKGSVRRAMQAVGFSVERLPGPPGKREMLRAVKK</sequence>
<dbReference type="GO" id="GO:0004808">
    <property type="term" value="F:tRNA (5-methylaminomethyl-2-thiouridylate)(34)-methyltransferase activity"/>
    <property type="evidence" value="ECO:0007669"/>
    <property type="project" value="InterPro"/>
</dbReference>
<accession>A0A1Y1T085</accession>
<dbReference type="AlphaFoldDB" id="A0A1Y1T085"/>
<protein>
    <recommendedName>
        <fullName evidence="1">MnmC-like methyltransferase domain-containing protein</fullName>
    </recommendedName>
</protein>
<feature type="domain" description="MnmC-like methyltransferase" evidence="1">
    <location>
        <begin position="138"/>
        <end position="223"/>
    </location>
</feature>
<dbReference type="RefSeq" id="WP_084842643.1">
    <property type="nucleotide sequence ID" value="NZ_ARYN01000015.1"/>
</dbReference>
<evidence type="ECO:0000259" key="1">
    <source>
        <dbReference type="Pfam" id="PF05430"/>
    </source>
</evidence>
<dbReference type="PANTHER" id="PTHR39963:SF1">
    <property type="entry name" value="MNMC-LIKE METHYLTRANSFERASE DOMAIN-CONTAINING PROTEIN"/>
    <property type="match status" value="1"/>
</dbReference>
<dbReference type="Gene3D" id="3.40.50.150">
    <property type="entry name" value="Vaccinia Virus protein VP39"/>
    <property type="match status" value="1"/>
</dbReference>
<dbReference type="InterPro" id="IPR029063">
    <property type="entry name" value="SAM-dependent_MTases_sf"/>
</dbReference>
<dbReference type="PANTHER" id="PTHR39963">
    <property type="entry name" value="SLL0983 PROTEIN"/>
    <property type="match status" value="1"/>
</dbReference>
<dbReference type="InterPro" id="IPR047785">
    <property type="entry name" value="tRNA_MNMC2"/>
</dbReference>
<dbReference type="Pfam" id="PF05430">
    <property type="entry name" value="Methyltransf_30"/>
    <property type="match status" value="1"/>
</dbReference>
<dbReference type="InterPro" id="IPR008471">
    <property type="entry name" value="MnmC-like_methylTransf"/>
</dbReference>
<dbReference type="STRING" id="1185767.IIF7_15635"/>
<reference evidence="2 3" key="1">
    <citation type="submission" date="2013-04" db="EMBL/GenBank/DDBJ databases">
        <title>Zunongwangia sp. 22II14-10F7 Genome Sequencing.</title>
        <authorList>
            <person name="Lai Q."/>
            <person name="Shao Z."/>
        </authorList>
    </citation>
    <scope>NUCLEOTIDE SEQUENCE [LARGE SCALE GENOMIC DNA]</scope>
    <source>
        <strain evidence="2 3">22II14-10F7</strain>
    </source>
</reference>
<proteinExistence type="predicted"/>
<evidence type="ECO:0000313" key="2">
    <source>
        <dbReference type="EMBL" id="ORL44428.1"/>
    </source>
</evidence>
<dbReference type="Proteomes" id="UP000192746">
    <property type="component" value="Unassembled WGS sequence"/>
</dbReference>
<keyword evidence="3" id="KW-1185">Reference proteome</keyword>
<organism evidence="2 3">
    <name type="scientific">Zunongwangia atlantica 22II14-10F7</name>
    <dbReference type="NCBI Taxonomy" id="1185767"/>
    <lineage>
        <taxon>Bacteria</taxon>
        <taxon>Pseudomonadati</taxon>
        <taxon>Bacteroidota</taxon>
        <taxon>Flavobacteriia</taxon>
        <taxon>Flavobacteriales</taxon>
        <taxon>Flavobacteriaceae</taxon>
        <taxon>Zunongwangia</taxon>
    </lineage>
</organism>
<dbReference type="NCBIfam" id="NF033855">
    <property type="entry name" value="tRNA_MNMC2"/>
    <property type="match status" value="1"/>
</dbReference>
<name>A0A1Y1T085_9FLAO</name>
<evidence type="ECO:0000313" key="3">
    <source>
        <dbReference type="Proteomes" id="UP000192746"/>
    </source>
</evidence>
<dbReference type="EMBL" id="ARYN01000015">
    <property type="protein sequence ID" value="ORL44428.1"/>
    <property type="molecule type" value="Genomic_DNA"/>
</dbReference>
<dbReference type="OrthoDB" id="9786494at2"/>
<gene>
    <name evidence="2" type="ORF">IIF7_15635</name>
</gene>
<comment type="caution">
    <text evidence="2">The sequence shown here is derived from an EMBL/GenBank/DDBJ whole genome shotgun (WGS) entry which is preliminary data.</text>
</comment>
<dbReference type="GO" id="GO:0016645">
    <property type="term" value="F:oxidoreductase activity, acting on the CH-NH group of donors"/>
    <property type="evidence" value="ECO:0007669"/>
    <property type="project" value="InterPro"/>
</dbReference>